<evidence type="ECO:0000313" key="8">
    <source>
        <dbReference type="EMBL" id="QFI56262.1"/>
    </source>
</evidence>
<dbReference type="PANTHER" id="PTHR32322:SF18">
    <property type="entry name" value="S-ADENOSYLMETHIONINE_S-ADENOSYLHOMOCYSTEINE TRANSPORTER"/>
    <property type="match status" value="1"/>
</dbReference>
<dbReference type="KEGG" id="asim:FE240_17195"/>
<dbReference type="InterPro" id="IPR050638">
    <property type="entry name" value="AA-Vitamin_Transporters"/>
</dbReference>
<evidence type="ECO:0000256" key="5">
    <source>
        <dbReference type="ARBA" id="ARBA00023136"/>
    </source>
</evidence>
<evidence type="ECO:0000256" key="6">
    <source>
        <dbReference type="SAM" id="Phobius"/>
    </source>
</evidence>
<feature type="transmembrane region" description="Helical" evidence="6">
    <location>
        <begin position="249"/>
        <end position="265"/>
    </location>
</feature>
<gene>
    <name evidence="8" type="ORF">FE240_17195</name>
</gene>
<comment type="subcellular location">
    <subcellularLocation>
        <location evidence="1">Cell membrane</location>
        <topology evidence="1">Multi-pass membrane protein</topology>
    </subcellularLocation>
</comment>
<dbReference type="InterPro" id="IPR037185">
    <property type="entry name" value="EmrE-like"/>
</dbReference>
<organism evidence="8 9">
    <name type="scientific">Aeromonas simiae</name>
    <dbReference type="NCBI Taxonomy" id="218936"/>
    <lineage>
        <taxon>Bacteria</taxon>
        <taxon>Pseudomonadati</taxon>
        <taxon>Pseudomonadota</taxon>
        <taxon>Gammaproteobacteria</taxon>
        <taxon>Aeromonadales</taxon>
        <taxon>Aeromonadaceae</taxon>
        <taxon>Aeromonas</taxon>
    </lineage>
</organism>
<reference evidence="8 9" key="1">
    <citation type="submission" date="2019-05" db="EMBL/GenBank/DDBJ databases">
        <title>OXA-830, a novel chromosomally encoded expanded-spectrum class D beta-lactamase in Aeromonas simiae.</title>
        <authorList>
            <person name="Zhou W."/>
            <person name="Chen Q."/>
        </authorList>
    </citation>
    <scope>NUCLEOTIDE SEQUENCE [LARGE SCALE GENOMIC DNA]</scope>
    <source>
        <strain evidence="8 9">A6</strain>
    </source>
</reference>
<feature type="domain" description="EamA" evidence="7">
    <location>
        <begin position="6"/>
        <end position="142"/>
    </location>
</feature>
<dbReference type="Proteomes" id="UP000594034">
    <property type="component" value="Chromosome"/>
</dbReference>
<feature type="transmembrane region" description="Helical" evidence="6">
    <location>
        <begin position="217"/>
        <end position="237"/>
    </location>
</feature>
<sequence length="305" mass="33813">MKDQKKAYLFALATVAMWSTVATAFKLSLQYFQPVQLLLIAACTSALALLGIVARQGKLALLWEYLKARPFYYLTLGTLNPFLYYLLLFKAYDLLPAQQAQTLNYTWAITLSLLAVPFLGQTLRRRDGVAIVLGYFGALVIATKGDLFGLQFDSPLGVTLALGSTLIWAGYWILNTRNQGDPVVSLLLGFLISIPWIILATALLADFHMTAWQGWVGAIYVGLFEMGFAFVLWLLALRHATNTAPISNLIFISPFASLLLLRLLVGEEIHPATPVGLTLIIAALLIQQLKYGKRYRKVVRDDKPG</sequence>
<dbReference type="AlphaFoldDB" id="A0A5J6WYW6"/>
<protein>
    <submittedName>
        <fullName evidence="8">DMT family transporter</fullName>
    </submittedName>
</protein>
<feature type="transmembrane region" description="Helical" evidence="6">
    <location>
        <begin position="71"/>
        <end position="92"/>
    </location>
</feature>
<evidence type="ECO:0000256" key="2">
    <source>
        <dbReference type="ARBA" id="ARBA00022475"/>
    </source>
</evidence>
<feature type="domain" description="EamA" evidence="7">
    <location>
        <begin position="156"/>
        <end position="286"/>
    </location>
</feature>
<dbReference type="EMBL" id="CP040449">
    <property type="protein sequence ID" value="QFI56262.1"/>
    <property type="molecule type" value="Genomic_DNA"/>
</dbReference>
<feature type="transmembrane region" description="Helical" evidence="6">
    <location>
        <begin position="271"/>
        <end position="289"/>
    </location>
</feature>
<evidence type="ECO:0000256" key="1">
    <source>
        <dbReference type="ARBA" id="ARBA00004651"/>
    </source>
</evidence>
<dbReference type="InterPro" id="IPR000620">
    <property type="entry name" value="EamA_dom"/>
</dbReference>
<evidence type="ECO:0000313" key="9">
    <source>
        <dbReference type="Proteomes" id="UP000594034"/>
    </source>
</evidence>
<evidence type="ECO:0000256" key="3">
    <source>
        <dbReference type="ARBA" id="ARBA00022692"/>
    </source>
</evidence>
<dbReference type="RefSeq" id="WP_193002673.1">
    <property type="nucleotide sequence ID" value="NZ_CP040449.1"/>
</dbReference>
<keyword evidence="9" id="KW-1185">Reference proteome</keyword>
<accession>A0A5J6WYW6</accession>
<keyword evidence="4 6" id="KW-1133">Transmembrane helix</keyword>
<name>A0A5J6WYW6_9GAMM</name>
<feature type="transmembrane region" description="Helical" evidence="6">
    <location>
        <begin position="156"/>
        <end position="174"/>
    </location>
</feature>
<keyword evidence="2" id="KW-1003">Cell membrane</keyword>
<dbReference type="SUPFAM" id="SSF103481">
    <property type="entry name" value="Multidrug resistance efflux transporter EmrE"/>
    <property type="match status" value="2"/>
</dbReference>
<keyword evidence="3 6" id="KW-0812">Transmembrane</keyword>
<dbReference type="Pfam" id="PF00892">
    <property type="entry name" value="EamA"/>
    <property type="match status" value="2"/>
</dbReference>
<dbReference type="GO" id="GO:0005886">
    <property type="term" value="C:plasma membrane"/>
    <property type="evidence" value="ECO:0007669"/>
    <property type="project" value="UniProtKB-SubCell"/>
</dbReference>
<feature type="transmembrane region" description="Helical" evidence="6">
    <location>
        <begin position="130"/>
        <end position="150"/>
    </location>
</feature>
<evidence type="ECO:0000259" key="7">
    <source>
        <dbReference type="Pfam" id="PF00892"/>
    </source>
</evidence>
<keyword evidence="5 6" id="KW-0472">Membrane</keyword>
<feature type="transmembrane region" description="Helical" evidence="6">
    <location>
        <begin position="104"/>
        <end position="123"/>
    </location>
</feature>
<feature type="transmembrane region" description="Helical" evidence="6">
    <location>
        <begin position="31"/>
        <end position="50"/>
    </location>
</feature>
<proteinExistence type="predicted"/>
<feature type="transmembrane region" description="Helical" evidence="6">
    <location>
        <begin position="186"/>
        <end position="205"/>
    </location>
</feature>
<evidence type="ECO:0000256" key="4">
    <source>
        <dbReference type="ARBA" id="ARBA00022989"/>
    </source>
</evidence>
<dbReference type="PANTHER" id="PTHR32322">
    <property type="entry name" value="INNER MEMBRANE TRANSPORTER"/>
    <property type="match status" value="1"/>
</dbReference>
<feature type="transmembrane region" description="Helical" evidence="6">
    <location>
        <begin position="7"/>
        <end position="25"/>
    </location>
</feature>